<dbReference type="FunFam" id="3.30.1330.10:FF:000003">
    <property type="entry name" value="Selenide, water dikinase"/>
    <property type="match status" value="1"/>
</dbReference>
<keyword evidence="13" id="KW-1185">Reference proteome</keyword>
<feature type="binding site" evidence="9">
    <location>
        <position position="61"/>
    </location>
    <ligand>
        <name>Mg(2+)</name>
        <dbReference type="ChEBI" id="CHEBI:18420"/>
    </ligand>
</feature>
<evidence type="ECO:0000259" key="10">
    <source>
        <dbReference type="Pfam" id="PF00586"/>
    </source>
</evidence>
<dbReference type="HAMAP" id="MF_00625">
    <property type="entry name" value="SelD"/>
    <property type="match status" value="1"/>
</dbReference>
<dbReference type="GO" id="GO:0004756">
    <property type="term" value="F:selenide, water dikinase activity"/>
    <property type="evidence" value="ECO:0007669"/>
    <property type="project" value="UniProtKB-UniRule"/>
</dbReference>
<dbReference type="NCBIfam" id="TIGR00476">
    <property type="entry name" value="selD"/>
    <property type="match status" value="1"/>
</dbReference>
<dbReference type="InterPro" id="IPR023061">
    <property type="entry name" value="SelD_I"/>
</dbReference>
<dbReference type="Pfam" id="PF02769">
    <property type="entry name" value="AIRS_C"/>
    <property type="match status" value="1"/>
</dbReference>
<keyword evidence="4 9" id="KW-0547">Nucleotide-binding</keyword>
<comment type="catalytic activity">
    <reaction evidence="9">
        <text>hydrogenselenide + ATP + H2O = selenophosphate + AMP + phosphate + 2 H(+)</text>
        <dbReference type="Rhea" id="RHEA:18737"/>
        <dbReference type="ChEBI" id="CHEBI:15377"/>
        <dbReference type="ChEBI" id="CHEBI:15378"/>
        <dbReference type="ChEBI" id="CHEBI:16144"/>
        <dbReference type="ChEBI" id="CHEBI:29317"/>
        <dbReference type="ChEBI" id="CHEBI:30616"/>
        <dbReference type="ChEBI" id="CHEBI:43474"/>
        <dbReference type="ChEBI" id="CHEBI:456215"/>
        <dbReference type="EC" id="2.7.9.3"/>
    </reaction>
</comment>
<dbReference type="InterPro" id="IPR004536">
    <property type="entry name" value="SPS/SelD"/>
</dbReference>
<keyword evidence="2 9" id="KW-0808">Transferase</keyword>
<name>A0A918TSG8_9BACT</name>
<evidence type="ECO:0000256" key="7">
    <source>
        <dbReference type="ARBA" id="ARBA00022842"/>
    </source>
</evidence>
<gene>
    <name evidence="9 12" type="primary">selD</name>
    <name evidence="12" type="ORF">GCM10007100_29860</name>
</gene>
<dbReference type="EC" id="2.7.9.3" evidence="9"/>
<comment type="subunit">
    <text evidence="9">Homodimer.</text>
</comment>
<dbReference type="PIRSF" id="PIRSF036407">
    <property type="entry name" value="Selenphspht_syn"/>
    <property type="match status" value="1"/>
</dbReference>
<dbReference type="SUPFAM" id="SSF56042">
    <property type="entry name" value="PurM C-terminal domain-like"/>
    <property type="match status" value="1"/>
</dbReference>
<comment type="caution">
    <text evidence="9">Lacks conserved residue(s) required for the propagation of feature annotation.</text>
</comment>
<dbReference type="Gene3D" id="3.90.650.10">
    <property type="entry name" value="PurM-like C-terminal domain"/>
    <property type="match status" value="1"/>
</dbReference>
<feature type="binding site" description="in other chain" evidence="9">
    <location>
        <position position="61"/>
    </location>
    <ligand>
        <name>ATP</name>
        <dbReference type="ChEBI" id="CHEBI:30616"/>
        <note>ligand shared between dimeric partners</note>
    </ligand>
</feature>
<dbReference type="SUPFAM" id="SSF55326">
    <property type="entry name" value="PurM N-terminal domain-like"/>
    <property type="match status" value="1"/>
</dbReference>
<keyword evidence="8 9" id="KW-0711">Selenium</keyword>
<evidence type="ECO:0000256" key="5">
    <source>
        <dbReference type="ARBA" id="ARBA00022777"/>
    </source>
</evidence>
<feature type="domain" description="PurM-like C-terminal" evidence="11">
    <location>
        <begin position="139"/>
        <end position="319"/>
    </location>
</feature>
<accession>A0A918TSG8</accession>
<dbReference type="Gene3D" id="3.30.1330.10">
    <property type="entry name" value="PurM-like, N-terminal domain"/>
    <property type="match status" value="1"/>
</dbReference>
<evidence type="ECO:0000256" key="9">
    <source>
        <dbReference type="HAMAP-Rule" id="MF_00625"/>
    </source>
</evidence>
<dbReference type="InterPro" id="IPR016188">
    <property type="entry name" value="PurM-like_N"/>
</dbReference>
<dbReference type="NCBIfam" id="NF002098">
    <property type="entry name" value="PRK00943.1"/>
    <property type="match status" value="1"/>
</dbReference>
<dbReference type="AlphaFoldDB" id="A0A918TSG8"/>
<evidence type="ECO:0000256" key="1">
    <source>
        <dbReference type="ARBA" id="ARBA00008026"/>
    </source>
</evidence>
<protein>
    <recommendedName>
        <fullName evidence="9">Selenide, water dikinase</fullName>
        <ecNumber evidence="9">2.7.9.3</ecNumber>
    </recommendedName>
    <alternativeName>
        <fullName evidence="9">Selenium donor protein</fullName>
    </alternativeName>
    <alternativeName>
        <fullName evidence="9">Selenophosphate synthase</fullName>
    </alternativeName>
</protein>
<dbReference type="GO" id="GO:0000287">
    <property type="term" value="F:magnesium ion binding"/>
    <property type="evidence" value="ECO:0007669"/>
    <property type="project" value="UniProtKB-UniRule"/>
</dbReference>
<comment type="cofactor">
    <cofactor evidence="9">
        <name>Mg(2+)</name>
        <dbReference type="ChEBI" id="CHEBI:18420"/>
    </cofactor>
    <text evidence="9">Binds 1 Mg(2+) ion per monomer.</text>
</comment>
<feature type="domain" description="PurM-like N-terminal" evidence="10">
    <location>
        <begin position="20"/>
        <end position="127"/>
    </location>
</feature>
<dbReference type="InterPro" id="IPR036921">
    <property type="entry name" value="PurM-like_N_sf"/>
</dbReference>
<dbReference type="Proteomes" id="UP000644507">
    <property type="component" value="Unassembled WGS sequence"/>
</dbReference>
<evidence type="ECO:0000256" key="2">
    <source>
        <dbReference type="ARBA" id="ARBA00022679"/>
    </source>
</evidence>
<dbReference type="InterPro" id="IPR010918">
    <property type="entry name" value="PurM-like_C_dom"/>
</dbReference>
<reference evidence="12" key="2">
    <citation type="submission" date="2020-09" db="EMBL/GenBank/DDBJ databases">
        <authorList>
            <person name="Sun Q."/>
            <person name="Kim S."/>
        </authorList>
    </citation>
    <scope>NUCLEOTIDE SEQUENCE</scope>
    <source>
        <strain evidence="12">KCTC 12988</strain>
    </source>
</reference>
<dbReference type="CDD" id="cd02195">
    <property type="entry name" value="SelD"/>
    <property type="match status" value="1"/>
</dbReference>
<reference evidence="12" key="1">
    <citation type="journal article" date="2014" name="Int. J. Syst. Evol. Microbiol.">
        <title>Complete genome sequence of Corynebacterium casei LMG S-19264T (=DSM 44701T), isolated from a smear-ripened cheese.</title>
        <authorList>
            <consortium name="US DOE Joint Genome Institute (JGI-PGF)"/>
            <person name="Walter F."/>
            <person name="Albersmeier A."/>
            <person name="Kalinowski J."/>
            <person name="Ruckert C."/>
        </authorList>
    </citation>
    <scope>NUCLEOTIDE SEQUENCE</scope>
    <source>
        <strain evidence="12">KCTC 12988</strain>
    </source>
</reference>
<evidence type="ECO:0000259" key="11">
    <source>
        <dbReference type="Pfam" id="PF02769"/>
    </source>
</evidence>
<evidence type="ECO:0000313" key="12">
    <source>
        <dbReference type="EMBL" id="GHC60519.1"/>
    </source>
</evidence>
<dbReference type="GO" id="GO:0016260">
    <property type="term" value="P:selenocysteine biosynthetic process"/>
    <property type="evidence" value="ECO:0007669"/>
    <property type="project" value="InterPro"/>
</dbReference>
<dbReference type="GO" id="GO:0005524">
    <property type="term" value="F:ATP binding"/>
    <property type="evidence" value="ECO:0007669"/>
    <property type="project" value="UniProtKB-UniRule"/>
</dbReference>
<evidence type="ECO:0000256" key="3">
    <source>
        <dbReference type="ARBA" id="ARBA00022723"/>
    </source>
</evidence>
<keyword evidence="5 9" id="KW-0418">Kinase</keyword>
<keyword evidence="7 9" id="KW-0460">Magnesium</keyword>
<dbReference type="GO" id="GO:0005737">
    <property type="term" value="C:cytoplasm"/>
    <property type="evidence" value="ECO:0007669"/>
    <property type="project" value="TreeGrafter"/>
</dbReference>
<evidence type="ECO:0000256" key="8">
    <source>
        <dbReference type="ARBA" id="ARBA00023266"/>
    </source>
</evidence>
<feature type="binding site" evidence="9">
    <location>
        <position position="197"/>
    </location>
    <ligand>
        <name>Mg(2+)</name>
        <dbReference type="ChEBI" id="CHEBI:18420"/>
    </ligand>
</feature>
<dbReference type="Pfam" id="PF00586">
    <property type="entry name" value="AIRS"/>
    <property type="match status" value="1"/>
</dbReference>
<feature type="binding site" evidence="9">
    <location>
        <position position="21"/>
    </location>
    <ligand>
        <name>Mg(2+)</name>
        <dbReference type="ChEBI" id="CHEBI:18420"/>
    </ligand>
</feature>
<feature type="binding site" description="in other chain" evidence="9">
    <location>
        <position position="38"/>
    </location>
    <ligand>
        <name>ATP</name>
        <dbReference type="ChEBI" id="CHEBI:30616"/>
        <note>ligand shared between dimeric partners</note>
    </ligand>
</feature>
<dbReference type="InterPro" id="IPR036676">
    <property type="entry name" value="PurM-like_C_sf"/>
</dbReference>
<sequence>MRGLANINDPNLLVGSTSSDDAAVYRLSDSQALVQTLDFFTPIVDDPYQFGQIAAANSLSDVYAMGGRPITAMNIVAVPTDEISLETVNAILRGGADKVAEANCVLAGGHTVQNPEPLYGLSVTGLVHPEKVISNAGGREGDVLLLTKPLGTGILSTAVKRGLEIGDLEARAAKLMASLNTPGTPVAEAGLTTCGTDVTGFGLLGHLLGICRESGVTAHLDSSAIPAIDSRVLSLIAEGCVPGGTRKNLATAEPQVSFGADVSDEMKILLADAQTSGGLLLAIAPDKLSQAEDILHEAGAPIVVQIGSLQSQQGSNVIVS</sequence>
<feature type="binding site" evidence="9">
    <location>
        <begin position="109"/>
        <end position="111"/>
    </location>
    <ligand>
        <name>ATP</name>
        <dbReference type="ChEBI" id="CHEBI:30616"/>
        <note>ligand shared between dimeric partners</note>
    </ligand>
</feature>
<evidence type="ECO:0000256" key="4">
    <source>
        <dbReference type="ARBA" id="ARBA00022741"/>
    </source>
</evidence>
<dbReference type="PANTHER" id="PTHR10256:SF0">
    <property type="entry name" value="INACTIVE SELENIDE, WATER DIKINASE-LIKE PROTEIN-RELATED"/>
    <property type="match status" value="1"/>
</dbReference>
<proteinExistence type="inferred from homology"/>
<feature type="binding site" description="in other chain" evidence="9">
    <location>
        <begin position="18"/>
        <end position="20"/>
    </location>
    <ligand>
        <name>ATP</name>
        <dbReference type="ChEBI" id="CHEBI:30616"/>
        <note>ligand shared between dimeric partners</note>
    </ligand>
</feature>
<dbReference type="PANTHER" id="PTHR10256">
    <property type="entry name" value="SELENIDE, WATER DIKINASE"/>
    <property type="match status" value="1"/>
</dbReference>
<organism evidence="12 13">
    <name type="scientific">Roseibacillus persicicus</name>
    <dbReference type="NCBI Taxonomy" id="454148"/>
    <lineage>
        <taxon>Bacteria</taxon>
        <taxon>Pseudomonadati</taxon>
        <taxon>Verrucomicrobiota</taxon>
        <taxon>Verrucomicrobiia</taxon>
        <taxon>Verrucomicrobiales</taxon>
        <taxon>Verrucomicrobiaceae</taxon>
        <taxon>Roseibacillus</taxon>
    </lineage>
</organism>
<comment type="function">
    <text evidence="9">Synthesizes selenophosphate from selenide and ATP.</text>
</comment>
<dbReference type="EMBL" id="BMXI01000013">
    <property type="protein sequence ID" value="GHC60519.1"/>
    <property type="molecule type" value="Genomic_DNA"/>
</dbReference>
<keyword evidence="6 9" id="KW-0067">ATP-binding</keyword>
<comment type="caution">
    <text evidence="12">The sequence shown here is derived from an EMBL/GenBank/DDBJ whole genome shotgun (WGS) entry which is preliminary data.</text>
</comment>
<evidence type="ECO:0000256" key="6">
    <source>
        <dbReference type="ARBA" id="ARBA00022840"/>
    </source>
</evidence>
<evidence type="ECO:0000313" key="13">
    <source>
        <dbReference type="Proteomes" id="UP000644507"/>
    </source>
</evidence>
<keyword evidence="3 9" id="KW-0479">Metal-binding</keyword>
<comment type="similarity">
    <text evidence="1 9">Belongs to the selenophosphate synthase 1 family. Class I subfamily.</text>
</comment>